<evidence type="ECO:0000256" key="4">
    <source>
        <dbReference type="ARBA" id="ARBA00022614"/>
    </source>
</evidence>
<evidence type="ECO:0000313" key="11">
    <source>
        <dbReference type="EMBL" id="MCD7468355.1"/>
    </source>
</evidence>
<protein>
    <submittedName>
        <fullName evidence="11">Uncharacterized protein</fullName>
    </submittedName>
</protein>
<keyword evidence="8" id="KW-0472">Membrane</keyword>
<organism evidence="11 12">
    <name type="scientific">Datura stramonium</name>
    <name type="common">Jimsonweed</name>
    <name type="synonym">Common thornapple</name>
    <dbReference type="NCBI Taxonomy" id="4076"/>
    <lineage>
        <taxon>Eukaryota</taxon>
        <taxon>Viridiplantae</taxon>
        <taxon>Streptophyta</taxon>
        <taxon>Embryophyta</taxon>
        <taxon>Tracheophyta</taxon>
        <taxon>Spermatophyta</taxon>
        <taxon>Magnoliopsida</taxon>
        <taxon>eudicotyledons</taxon>
        <taxon>Gunneridae</taxon>
        <taxon>Pentapetalae</taxon>
        <taxon>asterids</taxon>
        <taxon>lamiids</taxon>
        <taxon>Solanales</taxon>
        <taxon>Solanaceae</taxon>
        <taxon>Solanoideae</taxon>
        <taxon>Datureae</taxon>
        <taxon>Datura</taxon>
    </lineage>
</organism>
<dbReference type="PANTHER" id="PTHR27004">
    <property type="entry name" value="RECEPTOR-LIKE PROTEIN 12 ISOFORM X1"/>
    <property type="match status" value="1"/>
</dbReference>
<comment type="subcellular location">
    <subcellularLocation>
        <location evidence="1">Cell membrane</location>
        <topology evidence="1">Single-pass type I membrane protein</topology>
    </subcellularLocation>
</comment>
<comment type="similarity">
    <text evidence="2">Belongs to the RLP family.</text>
</comment>
<keyword evidence="7" id="KW-1133">Transmembrane helix</keyword>
<dbReference type="InterPro" id="IPR032675">
    <property type="entry name" value="LRR_dom_sf"/>
</dbReference>
<dbReference type="Pfam" id="PF00560">
    <property type="entry name" value="LRR_1"/>
    <property type="match status" value="2"/>
</dbReference>
<evidence type="ECO:0000256" key="5">
    <source>
        <dbReference type="ARBA" id="ARBA00022692"/>
    </source>
</evidence>
<keyword evidence="3" id="KW-1003">Cell membrane</keyword>
<dbReference type="Proteomes" id="UP000823775">
    <property type="component" value="Unassembled WGS sequence"/>
</dbReference>
<dbReference type="EMBL" id="JACEIK010001322">
    <property type="protein sequence ID" value="MCD7468355.1"/>
    <property type="molecule type" value="Genomic_DNA"/>
</dbReference>
<dbReference type="PANTHER" id="PTHR27004:SF412">
    <property type="entry name" value="RECEPTOR-LIKE PROTEIN 12"/>
    <property type="match status" value="1"/>
</dbReference>
<keyword evidence="5" id="KW-0812">Transmembrane</keyword>
<evidence type="ECO:0000256" key="1">
    <source>
        <dbReference type="ARBA" id="ARBA00004251"/>
    </source>
</evidence>
<evidence type="ECO:0000256" key="6">
    <source>
        <dbReference type="ARBA" id="ARBA00022737"/>
    </source>
</evidence>
<accession>A0ABS8TBP8</accession>
<name>A0ABS8TBP8_DATST</name>
<evidence type="ECO:0000256" key="10">
    <source>
        <dbReference type="ARBA" id="ARBA00023180"/>
    </source>
</evidence>
<sequence>MTLFHIAWVAWSELSVLDLRKEQFHRESSTIISWNSATPAGPYIKVEQFLGPISTRQKFWFSSLRILISHNEFSGSLPASFRNFKAMIKSDGTNKGYIGYMSTFLNGPYQGMYEDSVSLVIKGNNIELERISTIMTTIDLSSNHFEGVIPKAITDGFAFGCSIYPTNNLSADIPMEMGQMKICDIRSLLESAHWKDSAGIDKANISGNVKPLSKSSCWTDSSRSTIQHIGSIRMVATLTYVVLLYPSSVERVFLSHWSPKKKASHALC</sequence>
<keyword evidence="4" id="KW-0433">Leucine-rich repeat</keyword>
<evidence type="ECO:0000256" key="7">
    <source>
        <dbReference type="ARBA" id="ARBA00022989"/>
    </source>
</evidence>
<keyword evidence="12" id="KW-1185">Reference proteome</keyword>
<evidence type="ECO:0000256" key="9">
    <source>
        <dbReference type="ARBA" id="ARBA00023170"/>
    </source>
</evidence>
<evidence type="ECO:0000256" key="8">
    <source>
        <dbReference type="ARBA" id="ARBA00023136"/>
    </source>
</evidence>
<evidence type="ECO:0000256" key="2">
    <source>
        <dbReference type="ARBA" id="ARBA00009592"/>
    </source>
</evidence>
<keyword evidence="9" id="KW-0675">Receptor</keyword>
<dbReference type="InterPro" id="IPR001611">
    <property type="entry name" value="Leu-rich_rpt"/>
</dbReference>
<evidence type="ECO:0000256" key="3">
    <source>
        <dbReference type="ARBA" id="ARBA00022475"/>
    </source>
</evidence>
<proteinExistence type="inferred from homology"/>
<comment type="caution">
    <text evidence="11">The sequence shown here is derived from an EMBL/GenBank/DDBJ whole genome shotgun (WGS) entry which is preliminary data.</text>
</comment>
<evidence type="ECO:0000313" key="12">
    <source>
        <dbReference type="Proteomes" id="UP000823775"/>
    </source>
</evidence>
<gene>
    <name evidence="11" type="ORF">HAX54_006432</name>
</gene>
<dbReference type="Gene3D" id="3.80.10.10">
    <property type="entry name" value="Ribonuclease Inhibitor"/>
    <property type="match status" value="1"/>
</dbReference>
<keyword evidence="10" id="KW-0325">Glycoprotein</keyword>
<keyword evidence="6" id="KW-0677">Repeat</keyword>
<reference evidence="11 12" key="1">
    <citation type="journal article" date="2021" name="BMC Genomics">
        <title>Datura genome reveals duplications of psychoactive alkaloid biosynthetic genes and high mutation rate following tissue culture.</title>
        <authorList>
            <person name="Rajewski A."/>
            <person name="Carter-House D."/>
            <person name="Stajich J."/>
            <person name="Litt A."/>
        </authorList>
    </citation>
    <scope>NUCLEOTIDE SEQUENCE [LARGE SCALE GENOMIC DNA]</scope>
    <source>
        <strain evidence="11">AR-01</strain>
    </source>
</reference>